<feature type="region of interest" description="Disordered" evidence="1">
    <location>
        <begin position="1"/>
        <end position="24"/>
    </location>
</feature>
<dbReference type="Proteomes" id="UP000663844">
    <property type="component" value="Unassembled WGS sequence"/>
</dbReference>
<comment type="caution">
    <text evidence="2">The sequence shown here is derived from an EMBL/GenBank/DDBJ whole genome shotgun (WGS) entry which is preliminary data.</text>
</comment>
<accession>A0A820IAH2</accession>
<sequence>LKLNKLARPRPRARPTESMVINSP</sequence>
<feature type="compositionally biased region" description="Basic residues" evidence="1">
    <location>
        <begin position="1"/>
        <end position="13"/>
    </location>
</feature>
<evidence type="ECO:0000313" key="3">
    <source>
        <dbReference type="Proteomes" id="UP000663844"/>
    </source>
</evidence>
<protein>
    <submittedName>
        <fullName evidence="2">Uncharacterized protein</fullName>
    </submittedName>
</protein>
<evidence type="ECO:0000313" key="2">
    <source>
        <dbReference type="EMBL" id="CAF4309076.1"/>
    </source>
</evidence>
<reference evidence="2" key="1">
    <citation type="submission" date="2021-02" db="EMBL/GenBank/DDBJ databases">
        <authorList>
            <person name="Nowell W R."/>
        </authorList>
    </citation>
    <scope>NUCLEOTIDE SEQUENCE</scope>
</reference>
<evidence type="ECO:0000256" key="1">
    <source>
        <dbReference type="SAM" id="MobiDB-lite"/>
    </source>
</evidence>
<dbReference type="AlphaFoldDB" id="A0A820IAH2"/>
<name>A0A820IAH2_9BILA</name>
<dbReference type="EMBL" id="CAJOAZ010016835">
    <property type="protein sequence ID" value="CAF4309076.1"/>
    <property type="molecule type" value="Genomic_DNA"/>
</dbReference>
<organism evidence="2 3">
    <name type="scientific">Adineta steineri</name>
    <dbReference type="NCBI Taxonomy" id="433720"/>
    <lineage>
        <taxon>Eukaryota</taxon>
        <taxon>Metazoa</taxon>
        <taxon>Spiralia</taxon>
        <taxon>Gnathifera</taxon>
        <taxon>Rotifera</taxon>
        <taxon>Eurotatoria</taxon>
        <taxon>Bdelloidea</taxon>
        <taxon>Adinetida</taxon>
        <taxon>Adinetidae</taxon>
        <taxon>Adineta</taxon>
    </lineage>
</organism>
<proteinExistence type="predicted"/>
<gene>
    <name evidence="2" type="ORF">OXD698_LOCUS46527</name>
</gene>
<feature type="non-terminal residue" evidence="2">
    <location>
        <position position="1"/>
    </location>
</feature>